<evidence type="ECO:0000256" key="8">
    <source>
        <dbReference type="ARBA" id="ARBA00022840"/>
    </source>
</evidence>
<keyword evidence="6 10" id="KW-0547">Nucleotide-binding</keyword>
<dbReference type="GO" id="GO:0005524">
    <property type="term" value="F:ATP binding"/>
    <property type="evidence" value="ECO:0007669"/>
    <property type="project" value="UniProtKB-KW"/>
</dbReference>
<evidence type="ECO:0000256" key="4">
    <source>
        <dbReference type="ARBA" id="ARBA00022552"/>
    </source>
</evidence>
<proteinExistence type="inferred from homology"/>
<accession>A0AAW1R4A4</accession>
<reference evidence="11 12" key="1">
    <citation type="journal article" date="2024" name="Nat. Commun.">
        <title>Phylogenomics reveals the evolutionary origins of lichenization in chlorophyte algae.</title>
        <authorList>
            <person name="Puginier C."/>
            <person name="Libourel C."/>
            <person name="Otte J."/>
            <person name="Skaloud P."/>
            <person name="Haon M."/>
            <person name="Grisel S."/>
            <person name="Petersen M."/>
            <person name="Berrin J.G."/>
            <person name="Delaux P.M."/>
            <person name="Dal Grande F."/>
            <person name="Keller J."/>
        </authorList>
    </citation>
    <scope>NUCLEOTIDE SEQUENCE [LARGE SCALE GENOMIC DNA]</scope>
    <source>
        <strain evidence="11 12">SAG 2043</strain>
    </source>
</reference>
<protein>
    <recommendedName>
        <fullName evidence="10">Adenylate kinase isoenzyme 6 homolog</fullName>
        <shortName evidence="10">AK6</shortName>
        <ecNumber evidence="10">2.7.4.3</ecNumber>
    </recommendedName>
    <alternativeName>
        <fullName evidence="10">Dual activity adenylate kinase/ATPase</fullName>
        <shortName evidence="10">AK/ATPase</shortName>
    </alternativeName>
</protein>
<dbReference type="GO" id="GO:0005737">
    <property type="term" value="C:cytoplasm"/>
    <property type="evidence" value="ECO:0007669"/>
    <property type="project" value="UniProtKB-SubCell"/>
</dbReference>
<keyword evidence="2 10" id="KW-0963">Cytoplasm</keyword>
<evidence type="ECO:0000256" key="10">
    <source>
        <dbReference type="HAMAP-Rule" id="MF_03173"/>
    </source>
</evidence>
<dbReference type="EMBL" id="JALJOR010000001">
    <property type="protein sequence ID" value="KAK9828514.1"/>
    <property type="molecule type" value="Genomic_DNA"/>
</dbReference>
<dbReference type="SUPFAM" id="SSF52540">
    <property type="entry name" value="P-loop containing nucleoside triphosphate hydrolases"/>
    <property type="match status" value="1"/>
</dbReference>
<keyword evidence="5 10" id="KW-0808">Transferase</keyword>
<feature type="region of interest" description="LID" evidence="10">
    <location>
        <begin position="113"/>
        <end position="123"/>
    </location>
</feature>
<dbReference type="Pfam" id="PF13238">
    <property type="entry name" value="AAA_18"/>
    <property type="match status" value="1"/>
</dbReference>
<comment type="catalytic activity">
    <reaction evidence="1 10">
        <text>AMP + ATP = 2 ADP</text>
        <dbReference type="Rhea" id="RHEA:12973"/>
        <dbReference type="ChEBI" id="CHEBI:30616"/>
        <dbReference type="ChEBI" id="CHEBI:456215"/>
        <dbReference type="ChEBI" id="CHEBI:456216"/>
        <dbReference type="EC" id="2.7.4.3"/>
    </reaction>
</comment>
<keyword evidence="8 10" id="KW-0067">ATP-binding</keyword>
<evidence type="ECO:0000256" key="7">
    <source>
        <dbReference type="ARBA" id="ARBA00022777"/>
    </source>
</evidence>
<gene>
    <name evidence="11" type="ORF">WJX72_000496</name>
</gene>
<evidence type="ECO:0000256" key="9">
    <source>
        <dbReference type="ARBA" id="ARBA00023242"/>
    </source>
</evidence>
<dbReference type="AlphaFoldDB" id="A0AAW1R4A4"/>
<keyword evidence="4 10" id="KW-0698">rRNA processing</keyword>
<organism evidence="11 12">
    <name type="scientific">[Myrmecia] bisecta</name>
    <dbReference type="NCBI Taxonomy" id="41462"/>
    <lineage>
        <taxon>Eukaryota</taxon>
        <taxon>Viridiplantae</taxon>
        <taxon>Chlorophyta</taxon>
        <taxon>core chlorophytes</taxon>
        <taxon>Trebouxiophyceae</taxon>
        <taxon>Trebouxiales</taxon>
        <taxon>Trebouxiaceae</taxon>
        <taxon>Myrmecia</taxon>
    </lineage>
</organism>
<dbReference type="GO" id="GO:0004017">
    <property type="term" value="F:AMP kinase activity"/>
    <property type="evidence" value="ECO:0007669"/>
    <property type="project" value="UniProtKB-UniRule"/>
</dbReference>
<evidence type="ECO:0000256" key="3">
    <source>
        <dbReference type="ARBA" id="ARBA00022517"/>
    </source>
</evidence>
<feature type="binding site" evidence="10">
    <location>
        <position position="18"/>
    </location>
    <ligand>
        <name>ATP</name>
        <dbReference type="ChEBI" id="CHEBI:30616"/>
    </ligand>
</feature>
<evidence type="ECO:0000256" key="2">
    <source>
        <dbReference type="ARBA" id="ARBA00022490"/>
    </source>
</evidence>
<dbReference type="GO" id="GO:0016887">
    <property type="term" value="F:ATP hydrolysis activity"/>
    <property type="evidence" value="ECO:0007669"/>
    <property type="project" value="UniProtKB-UniRule"/>
</dbReference>
<dbReference type="Proteomes" id="UP001489004">
    <property type="component" value="Unassembled WGS sequence"/>
</dbReference>
<evidence type="ECO:0000256" key="6">
    <source>
        <dbReference type="ARBA" id="ARBA00022741"/>
    </source>
</evidence>
<dbReference type="Gene3D" id="3.40.50.300">
    <property type="entry name" value="P-loop containing nucleotide triphosphate hydrolases"/>
    <property type="match status" value="1"/>
</dbReference>
<comment type="caution">
    <text evidence="11">The sequence shown here is derived from an EMBL/GenBank/DDBJ whole genome shotgun (WGS) entry which is preliminary data.</text>
</comment>
<keyword evidence="12" id="KW-1185">Reference proteome</keyword>
<dbReference type="GO" id="GO:0042274">
    <property type="term" value="P:ribosomal small subunit biogenesis"/>
    <property type="evidence" value="ECO:0007669"/>
    <property type="project" value="UniProtKB-UniRule"/>
</dbReference>
<evidence type="ECO:0000313" key="11">
    <source>
        <dbReference type="EMBL" id="KAK9828514.1"/>
    </source>
</evidence>
<dbReference type="HAMAP" id="MF_00039">
    <property type="entry name" value="Adenylate_kinase_AK6"/>
    <property type="match status" value="1"/>
</dbReference>
<evidence type="ECO:0000313" key="12">
    <source>
        <dbReference type="Proteomes" id="UP001489004"/>
    </source>
</evidence>
<comment type="function">
    <text evidence="10">Broad-specificity nucleoside monophosphate (NMP) kinase that catalyzes the reversible transfer of the terminal phosphate group between nucleoside triphosphates and monophosphates. Has also ATPase activity. Involved in the late cytoplasmic maturation steps of the 40S ribosomal particles, specifically 18S rRNA maturation. While NMP activity is not required for ribosome maturation, ATPase activity is. Associates transiently with small ribosomal subunit protein uS11. ATP hydrolysis breaks the interaction with uS11. May temporarily remove uS11 from the ribosome to enable a conformational change of the ribosomal RNA that is needed for the final maturation step of the small ribosomal subunit. Its NMP activity may have a role in nuclear energy homeostasis.</text>
</comment>
<feature type="binding site" evidence="10">
    <location>
        <position position="21"/>
    </location>
    <ligand>
        <name>ATP</name>
        <dbReference type="ChEBI" id="CHEBI:30616"/>
    </ligand>
</feature>
<dbReference type="InterPro" id="IPR020618">
    <property type="entry name" value="Adenyl_kinase_AK6"/>
</dbReference>
<feature type="binding site" evidence="10">
    <location>
        <position position="22"/>
    </location>
    <ligand>
        <name>ATP</name>
        <dbReference type="ChEBI" id="CHEBI:30616"/>
    </ligand>
</feature>
<dbReference type="FunFam" id="3.40.50.300:FF:000372">
    <property type="entry name" value="Adenylate kinase isoenzyme 6 homolog"/>
    <property type="match status" value="1"/>
</dbReference>
<comment type="similarity">
    <text evidence="10">Belongs to the adenylate kinase family. AK6 subfamily.</text>
</comment>
<dbReference type="PANTHER" id="PTHR12595:SF0">
    <property type="entry name" value="ADENYLATE KINASE ISOENZYME 6"/>
    <property type="match status" value="1"/>
</dbReference>
<dbReference type="InterPro" id="IPR027417">
    <property type="entry name" value="P-loop_NTPase"/>
</dbReference>
<feature type="binding site" evidence="10">
    <location>
        <position position="20"/>
    </location>
    <ligand>
        <name>ATP</name>
        <dbReference type="ChEBI" id="CHEBI:30616"/>
    </ligand>
</feature>
<dbReference type="GO" id="GO:0005634">
    <property type="term" value="C:nucleus"/>
    <property type="evidence" value="ECO:0007669"/>
    <property type="project" value="UniProtKB-SubCell"/>
</dbReference>
<dbReference type="PANTHER" id="PTHR12595">
    <property type="entry name" value="POS9-ACTIVATING FACTOR FAP7-RELATED"/>
    <property type="match status" value="1"/>
</dbReference>
<dbReference type="GO" id="GO:0006364">
    <property type="term" value="P:rRNA processing"/>
    <property type="evidence" value="ECO:0007669"/>
    <property type="project" value="UniProtKB-KW"/>
</dbReference>
<name>A0AAW1R4A4_9CHLO</name>
<keyword evidence="3 10" id="KW-0690">Ribosome biogenesis</keyword>
<feature type="binding site" evidence="10">
    <location>
        <position position="23"/>
    </location>
    <ligand>
        <name>ATP</name>
        <dbReference type="ChEBI" id="CHEBI:30616"/>
    </ligand>
</feature>
<comment type="subunit">
    <text evidence="10">Interacts with small ribosomal subunit protein uS11. Not a structural component of 43S pre-ribosomes, but transiently interacts with them by binding to uS11.</text>
</comment>
<feature type="binding site" evidence="10">
    <location>
        <position position="114"/>
    </location>
    <ligand>
        <name>ATP</name>
        <dbReference type="ChEBI" id="CHEBI:30616"/>
    </ligand>
</feature>
<keyword evidence="7 10" id="KW-0418">Kinase</keyword>
<keyword evidence="9 10" id="KW-0539">Nucleus</keyword>
<dbReference type="EC" id="2.7.4.3" evidence="10"/>
<evidence type="ECO:0000256" key="1">
    <source>
        <dbReference type="ARBA" id="ARBA00000582"/>
    </source>
</evidence>
<sequence length="174" mass="19604">MGSVKRALPNILLTGTPGTGKTSTCELVAEETGLRHVNVGELVKSQELHSGWDDEFGCYVIDEDKVCDALETLVAQGGFVVDYHGCDFFPERWFDLVIVLQTDNTLLYERLEKRGYSQKKITENVECEIMHVIAEEARESYRAEIVQILPSNTVEDMESNVERIAQWVKQCTGS</sequence>
<evidence type="ECO:0000256" key="5">
    <source>
        <dbReference type="ARBA" id="ARBA00022679"/>
    </source>
</evidence>
<comment type="catalytic activity">
    <reaction evidence="10">
        <text>ATP + H2O = ADP + phosphate + H(+)</text>
        <dbReference type="Rhea" id="RHEA:13065"/>
        <dbReference type="ChEBI" id="CHEBI:15377"/>
        <dbReference type="ChEBI" id="CHEBI:15378"/>
        <dbReference type="ChEBI" id="CHEBI:30616"/>
        <dbReference type="ChEBI" id="CHEBI:43474"/>
        <dbReference type="ChEBI" id="CHEBI:456216"/>
    </reaction>
</comment>
<feature type="region of interest" description="NMPbind" evidence="10">
    <location>
        <begin position="38"/>
        <end position="61"/>
    </location>
</feature>
<comment type="caution">
    <text evidence="10">Lacks conserved residue(s) required for the propagation of feature annotation.</text>
</comment>
<comment type="subcellular location">
    <subcellularLocation>
        <location evidence="10">Cytoplasm</location>
    </subcellularLocation>
    <subcellularLocation>
        <location evidence="10">Nucleus</location>
    </subcellularLocation>
</comment>